<organism evidence="14 15">
    <name type="scientific">Umbelopsis vinacea</name>
    <dbReference type="NCBI Taxonomy" id="44442"/>
    <lineage>
        <taxon>Eukaryota</taxon>
        <taxon>Fungi</taxon>
        <taxon>Fungi incertae sedis</taxon>
        <taxon>Mucoromycota</taxon>
        <taxon>Mucoromycotina</taxon>
        <taxon>Umbelopsidomycetes</taxon>
        <taxon>Umbelopsidales</taxon>
        <taxon>Umbelopsidaceae</taxon>
        <taxon>Umbelopsis</taxon>
    </lineage>
</organism>
<keyword evidence="5 11" id="KW-0949">S-adenosyl-L-methionine</keyword>
<comment type="subcellular location">
    <subcellularLocation>
        <location evidence="1">Mitochondrion</location>
    </subcellularLocation>
</comment>
<feature type="region of interest" description="Disordered" evidence="12">
    <location>
        <begin position="25"/>
        <end position="47"/>
    </location>
</feature>
<evidence type="ECO:0000256" key="3">
    <source>
        <dbReference type="ARBA" id="ARBA00022603"/>
    </source>
</evidence>
<keyword evidence="6 11" id="KW-0694">RNA-binding</keyword>
<name>A0A8H7Q2Q8_9FUNG</name>
<feature type="compositionally biased region" description="Low complexity" evidence="12">
    <location>
        <begin position="25"/>
        <end position="42"/>
    </location>
</feature>
<evidence type="ECO:0000256" key="6">
    <source>
        <dbReference type="ARBA" id="ARBA00022884"/>
    </source>
</evidence>
<evidence type="ECO:0000313" key="15">
    <source>
        <dbReference type="Proteomes" id="UP000612746"/>
    </source>
</evidence>
<gene>
    <name evidence="14" type="ORF">INT44_009243</name>
</gene>
<comment type="catalytic activity">
    <reaction evidence="10">
        <text>a cytidine in rRNA + S-adenosyl-L-methionine = a 5-methylcytidine in rRNA + S-adenosyl-L-homocysteine + H(+)</text>
        <dbReference type="Rhea" id="RHEA:61484"/>
        <dbReference type="Rhea" id="RHEA-COMP:15836"/>
        <dbReference type="Rhea" id="RHEA-COMP:15837"/>
        <dbReference type="ChEBI" id="CHEBI:15378"/>
        <dbReference type="ChEBI" id="CHEBI:57856"/>
        <dbReference type="ChEBI" id="CHEBI:59789"/>
        <dbReference type="ChEBI" id="CHEBI:74483"/>
        <dbReference type="ChEBI" id="CHEBI:82748"/>
    </reaction>
</comment>
<dbReference type="PANTHER" id="PTHR22808">
    <property type="entry name" value="NCL1 YEAST -RELATED NOL1/NOP2/FMU SUN DOMAIN-CONTAINING"/>
    <property type="match status" value="1"/>
</dbReference>
<dbReference type="PROSITE" id="PS51686">
    <property type="entry name" value="SAM_MT_RSMB_NOP"/>
    <property type="match status" value="1"/>
</dbReference>
<dbReference type="OrthoDB" id="427002at2759"/>
<evidence type="ECO:0000256" key="9">
    <source>
        <dbReference type="ARBA" id="ARBA00042050"/>
    </source>
</evidence>
<evidence type="ECO:0000256" key="11">
    <source>
        <dbReference type="PROSITE-ProRule" id="PRU01023"/>
    </source>
</evidence>
<dbReference type="SUPFAM" id="SSF53335">
    <property type="entry name" value="S-adenosyl-L-methionine-dependent methyltransferases"/>
    <property type="match status" value="1"/>
</dbReference>
<dbReference type="AlphaFoldDB" id="A0A8H7Q2Q8"/>
<feature type="domain" description="SAM-dependent MTase RsmB/NOP-type" evidence="13">
    <location>
        <begin position="79"/>
        <end position="406"/>
    </location>
</feature>
<reference evidence="14" key="1">
    <citation type="submission" date="2020-12" db="EMBL/GenBank/DDBJ databases">
        <title>Metabolic potential, ecology and presence of endohyphal bacteria is reflected in genomic diversity of Mucoromycotina.</title>
        <authorList>
            <person name="Muszewska A."/>
            <person name="Okrasinska A."/>
            <person name="Steczkiewicz K."/>
            <person name="Drgas O."/>
            <person name="Orlowska M."/>
            <person name="Perlinska-Lenart U."/>
            <person name="Aleksandrzak-Piekarczyk T."/>
            <person name="Szatraj K."/>
            <person name="Zielenkiewicz U."/>
            <person name="Pilsyk S."/>
            <person name="Malc E."/>
            <person name="Mieczkowski P."/>
            <person name="Kruszewska J.S."/>
            <person name="Biernat P."/>
            <person name="Pawlowska J."/>
        </authorList>
    </citation>
    <scope>NUCLEOTIDE SEQUENCE</scope>
    <source>
        <strain evidence="14">WA0000051536</strain>
    </source>
</reference>
<dbReference type="PANTHER" id="PTHR22808:SF3">
    <property type="entry name" value="5-METHYLCYTOSINE RRNA METHYLTRANSFERASE NSUN4"/>
    <property type="match status" value="1"/>
</dbReference>
<feature type="binding site" evidence="11">
    <location>
        <position position="269"/>
    </location>
    <ligand>
        <name>S-adenosyl-L-methionine</name>
        <dbReference type="ChEBI" id="CHEBI:59789"/>
    </ligand>
</feature>
<comment type="caution">
    <text evidence="14">The sequence shown here is derived from an EMBL/GenBank/DDBJ whole genome shotgun (WGS) entry which is preliminary data.</text>
</comment>
<keyword evidence="15" id="KW-1185">Reference proteome</keyword>
<dbReference type="Pfam" id="PF01189">
    <property type="entry name" value="Methyltr_RsmB-F"/>
    <property type="match status" value="1"/>
</dbReference>
<evidence type="ECO:0000256" key="12">
    <source>
        <dbReference type="SAM" id="MobiDB-lite"/>
    </source>
</evidence>
<feature type="binding site" evidence="11">
    <location>
        <position position="213"/>
    </location>
    <ligand>
        <name>S-adenosyl-L-methionine</name>
        <dbReference type="ChEBI" id="CHEBI:59789"/>
    </ligand>
</feature>
<proteinExistence type="inferred from homology"/>
<evidence type="ECO:0000256" key="1">
    <source>
        <dbReference type="ARBA" id="ARBA00004173"/>
    </source>
</evidence>
<evidence type="ECO:0000256" key="7">
    <source>
        <dbReference type="ARBA" id="ARBA00022946"/>
    </source>
</evidence>
<evidence type="ECO:0000256" key="2">
    <source>
        <dbReference type="ARBA" id="ARBA00022552"/>
    </source>
</evidence>
<dbReference type="InterPro" id="IPR001678">
    <property type="entry name" value="MeTrfase_RsmB-F_NOP2_dom"/>
</dbReference>
<evidence type="ECO:0000256" key="4">
    <source>
        <dbReference type="ARBA" id="ARBA00022679"/>
    </source>
</evidence>
<sequence length="412" mass="45469">MTAQPIFVDQAVDKLAEDLALSELDSATTDSSPSGSSSSKSKAGAKAKSKQYERLQALKNTFYEQYASQYGHDRWYNSLLPALLAQTRYSALINRFADSSLLPEVLGSVQGDLERVDYVSVPCLTVKTTVPEGGATEKKKEPLPFPSPSKDMNNLTNYYLLDAASVLATEALDIEPGHVVLDMCSAPGGKSVALCQRLFTGGTKQTSILHCNEISPERRKRLRNVLKDYLPAPLVEISPQGGESVKVTGFDATKSHTFVPEFYDRVMIDAPCSSERHLLHDISKAEESGNFTILDEFLKWTPGHSKTMAARQVQLVLRGLEALCYGGTLLYATCSLSDVENDGVIAQVLKELKKRQKKGKDTFACEVLKFKKKRFPIGEKTKYGWICLPDMSDGWGPLFFAVLSKTELDEDE</sequence>
<feature type="active site" description="Nucleophile" evidence="11">
    <location>
        <position position="334"/>
    </location>
</feature>
<dbReference type="GO" id="GO:0031167">
    <property type="term" value="P:rRNA methylation"/>
    <property type="evidence" value="ECO:0007669"/>
    <property type="project" value="TreeGrafter"/>
</dbReference>
<dbReference type="Gene3D" id="3.40.50.150">
    <property type="entry name" value="Vaccinia Virus protein VP39"/>
    <property type="match status" value="1"/>
</dbReference>
<dbReference type="GO" id="GO:0008173">
    <property type="term" value="F:RNA methyltransferase activity"/>
    <property type="evidence" value="ECO:0007669"/>
    <property type="project" value="InterPro"/>
</dbReference>
<dbReference type="PRINTS" id="PR02008">
    <property type="entry name" value="RCMTFAMILY"/>
</dbReference>
<evidence type="ECO:0000256" key="10">
    <source>
        <dbReference type="ARBA" id="ARBA00049302"/>
    </source>
</evidence>
<dbReference type="Proteomes" id="UP000612746">
    <property type="component" value="Unassembled WGS sequence"/>
</dbReference>
<evidence type="ECO:0000259" key="13">
    <source>
        <dbReference type="PROSITE" id="PS51686"/>
    </source>
</evidence>
<dbReference type="InterPro" id="IPR023267">
    <property type="entry name" value="RCMT"/>
</dbReference>
<keyword evidence="2" id="KW-0698">rRNA processing</keyword>
<protein>
    <recommendedName>
        <fullName evidence="9">NOL1/NOP2/Sun domain family member 4</fullName>
    </recommendedName>
</protein>
<comment type="similarity">
    <text evidence="11">Belongs to the class I-like SAM-binding methyltransferase superfamily. RsmB/NOP family.</text>
</comment>
<keyword evidence="3 11" id="KW-0489">Methyltransferase</keyword>
<evidence type="ECO:0000313" key="14">
    <source>
        <dbReference type="EMBL" id="KAG2184228.1"/>
    </source>
</evidence>
<evidence type="ECO:0000256" key="8">
    <source>
        <dbReference type="ARBA" id="ARBA00023128"/>
    </source>
</evidence>
<keyword evidence="7" id="KW-0809">Transit peptide</keyword>
<feature type="binding site" evidence="11">
    <location>
        <begin position="184"/>
        <end position="190"/>
    </location>
    <ligand>
        <name>S-adenosyl-L-methionine</name>
        <dbReference type="ChEBI" id="CHEBI:59789"/>
    </ligand>
</feature>
<feature type="binding site" evidence="11">
    <location>
        <position position="251"/>
    </location>
    <ligand>
        <name>S-adenosyl-L-methionine</name>
        <dbReference type="ChEBI" id="CHEBI:59789"/>
    </ligand>
</feature>
<accession>A0A8H7Q2Q8</accession>
<dbReference type="GO" id="GO:0005762">
    <property type="term" value="C:mitochondrial large ribosomal subunit"/>
    <property type="evidence" value="ECO:0007669"/>
    <property type="project" value="TreeGrafter"/>
</dbReference>
<keyword evidence="8" id="KW-0496">Mitochondrion</keyword>
<dbReference type="InterPro" id="IPR049560">
    <property type="entry name" value="MeTrfase_RsmB-F_NOP2_cat"/>
</dbReference>
<dbReference type="GO" id="GO:0003723">
    <property type="term" value="F:RNA binding"/>
    <property type="evidence" value="ECO:0007669"/>
    <property type="project" value="UniProtKB-UniRule"/>
</dbReference>
<dbReference type="EMBL" id="JAEPRA010000006">
    <property type="protein sequence ID" value="KAG2184228.1"/>
    <property type="molecule type" value="Genomic_DNA"/>
</dbReference>
<evidence type="ECO:0000256" key="5">
    <source>
        <dbReference type="ARBA" id="ARBA00022691"/>
    </source>
</evidence>
<keyword evidence="4 11" id="KW-0808">Transferase</keyword>
<dbReference type="InterPro" id="IPR029063">
    <property type="entry name" value="SAM-dependent_MTases_sf"/>
</dbReference>